<evidence type="ECO:0000313" key="2">
    <source>
        <dbReference type="Proteomes" id="UP000240912"/>
    </source>
</evidence>
<keyword evidence="2" id="KW-1185">Reference proteome</keyword>
<protein>
    <recommendedName>
        <fullName evidence="3">Lipocalin-like domain-containing protein</fullName>
    </recommendedName>
</protein>
<dbReference type="Proteomes" id="UP000240912">
    <property type="component" value="Unassembled WGS sequence"/>
</dbReference>
<name>A0A2T3HGT2_9SPHI</name>
<reference evidence="1 2" key="1">
    <citation type="submission" date="2018-03" db="EMBL/GenBank/DDBJ databases">
        <authorList>
            <person name="Keele B.F."/>
        </authorList>
    </citation>
    <scope>NUCLEOTIDE SEQUENCE [LARGE SCALE GENOMIC DNA]</scope>
    <source>
        <strain evidence="1 2">YL28-9</strain>
    </source>
</reference>
<accession>A0A2T3HGT2</accession>
<evidence type="ECO:0008006" key="3">
    <source>
        <dbReference type="Google" id="ProtNLM"/>
    </source>
</evidence>
<dbReference type="OrthoDB" id="766356at2"/>
<sequence>MGARLYDFGIKFVLVGKNSPTMKQKLTLIAFFALFLTGFSACKKEEFSEKPLKYKMFGKWQVEKITRAVTGQAPVTENYNAPGDYIDFRENDDDDFEQSLDGDRAIGTWTVNIDDSFVLRYSFGSLSAKLDNISESRFQFTGTTRNAQGQTETHTYYLKR</sequence>
<comment type="caution">
    <text evidence="1">The sequence shown here is derived from an EMBL/GenBank/DDBJ whole genome shotgun (WGS) entry which is preliminary data.</text>
</comment>
<dbReference type="AlphaFoldDB" id="A0A2T3HGT2"/>
<dbReference type="EMBL" id="PYLS01000009">
    <property type="protein sequence ID" value="PST81648.1"/>
    <property type="molecule type" value="Genomic_DNA"/>
</dbReference>
<organism evidence="1 2">
    <name type="scientific">Pedobacter yulinensis</name>
    <dbReference type="NCBI Taxonomy" id="2126353"/>
    <lineage>
        <taxon>Bacteria</taxon>
        <taxon>Pseudomonadati</taxon>
        <taxon>Bacteroidota</taxon>
        <taxon>Sphingobacteriia</taxon>
        <taxon>Sphingobacteriales</taxon>
        <taxon>Sphingobacteriaceae</taxon>
        <taxon>Pedobacter</taxon>
    </lineage>
</organism>
<gene>
    <name evidence="1" type="ORF">C7T94_18720</name>
</gene>
<proteinExistence type="predicted"/>
<evidence type="ECO:0000313" key="1">
    <source>
        <dbReference type="EMBL" id="PST81648.1"/>
    </source>
</evidence>